<reference evidence="17 18" key="1">
    <citation type="submission" date="2021-03" db="EMBL/GenBank/DDBJ databases">
        <title>Enterococcal diversity collection.</title>
        <authorList>
            <person name="Gilmore M.S."/>
            <person name="Schwartzman J."/>
            <person name="Van Tyne D."/>
            <person name="Martin M."/>
            <person name="Earl A.M."/>
            <person name="Manson A.L."/>
            <person name="Straub T."/>
            <person name="Salamzade R."/>
            <person name="Saavedra J."/>
            <person name="Lebreton F."/>
            <person name="Prichula J."/>
            <person name="Schaufler K."/>
            <person name="Gaca A."/>
            <person name="Sgardioli B."/>
            <person name="Wagenaar J."/>
            <person name="Strong T."/>
        </authorList>
    </citation>
    <scope>NUCLEOTIDE SEQUENCE [LARGE SCALE GENOMIC DNA]</scope>
    <source>
        <strain evidence="17 18">MJM16</strain>
    </source>
</reference>
<dbReference type="InterPro" id="IPR011642">
    <property type="entry name" value="Gate_dom"/>
</dbReference>
<evidence type="ECO:0000256" key="12">
    <source>
        <dbReference type="ARBA" id="ARBA00023136"/>
    </source>
</evidence>
<dbReference type="PANTHER" id="PTHR43185">
    <property type="entry name" value="FERROUS IRON TRANSPORT PROTEIN B"/>
    <property type="match status" value="1"/>
</dbReference>
<evidence type="ECO:0000259" key="16">
    <source>
        <dbReference type="PROSITE" id="PS51711"/>
    </source>
</evidence>
<keyword evidence="6 15" id="KW-0812">Transmembrane</keyword>
<evidence type="ECO:0000256" key="11">
    <source>
        <dbReference type="ARBA" id="ARBA00023134"/>
    </source>
</evidence>
<dbReference type="CDD" id="cd01879">
    <property type="entry name" value="FeoB"/>
    <property type="match status" value="1"/>
</dbReference>
<feature type="transmembrane region" description="Helical" evidence="15">
    <location>
        <begin position="548"/>
        <end position="566"/>
    </location>
</feature>
<evidence type="ECO:0000256" key="13">
    <source>
        <dbReference type="ARBA" id="ARBA00031200"/>
    </source>
</evidence>
<dbReference type="SUPFAM" id="SSF52540">
    <property type="entry name" value="P-loop containing nucleoside triphosphate hydrolases"/>
    <property type="match status" value="1"/>
</dbReference>
<keyword evidence="5 15" id="KW-0410">Iron transport</keyword>
<gene>
    <name evidence="17" type="primary">feoB</name>
    <name evidence="17" type="ORF">JZO85_12730</name>
</gene>
<keyword evidence="10" id="KW-0406">Ion transport</keyword>
<dbReference type="EMBL" id="JAFLVR010000028">
    <property type="protein sequence ID" value="MBO0453142.1"/>
    <property type="molecule type" value="Genomic_DNA"/>
</dbReference>
<keyword evidence="7" id="KW-0547">Nucleotide-binding</keyword>
<dbReference type="NCBIfam" id="TIGR00437">
    <property type="entry name" value="feoB"/>
    <property type="match status" value="1"/>
</dbReference>
<dbReference type="PROSITE" id="PS51711">
    <property type="entry name" value="G_FEOB"/>
    <property type="match status" value="1"/>
</dbReference>
<evidence type="ECO:0000256" key="10">
    <source>
        <dbReference type="ARBA" id="ARBA00023065"/>
    </source>
</evidence>
<keyword evidence="11 15" id="KW-0342">GTP-binding</keyword>
<evidence type="ECO:0000313" key="17">
    <source>
        <dbReference type="EMBL" id="MBO0453142.1"/>
    </source>
</evidence>
<evidence type="ECO:0000256" key="3">
    <source>
        <dbReference type="ARBA" id="ARBA00022448"/>
    </source>
</evidence>
<comment type="caution">
    <text evidence="17">The sequence shown here is derived from an EMBL/GenBank/DDBJ whole genome shotgun (WGS) entry which is preliminary data.</text>
</comment>
<evidence type="ECO:0000256" key="15">
    <source>
        <dbReference type="RuleBase" id="RU362098"/>
    </source>
</evidence>
<dbReference type="Pfam" id="PF02421">
    <property type="entry name" value="FeoB_N"/>
    <property type="match status" value="1"/>
</dbReference>
<evidence type="ECO:0000256" key="14">
    <source>
        <dbReference type="NCBIfam" id="TIGR00437"/>
    </source>
</evidence>
<feature type="transmembrane region" description="Helical" evidence="15">
    <location>
        <begin position="616"/>
        <end position="639"/>
    </location>
</feature>
<keyword evidence="8 15" id="KW-1133">Transmembrane helix</keyword>
<organism evidence="17 18">
    <name type="scientific">Candidatus Enterococcus murrayae</name>
    <dbReference type="NCBI Taxonomy" id="2815321"/>
    <lineage>
        <taxon>Bacteria</taxon>
        <taxon>Bacillati</taxon>
        <taxon>Bacillota</taxon>
        <taxon>Bacilli</taxon>
        <taxon>Lactobacillales</taxon>
        <taxon>Enterococcaceae</taxon>
        <taxon>Enterococcus</taxon>
    </lineage>
</organism>
<keyword evidence="12 15" id="KW-0472">Membrane</keyword>
<feature type="transmembrane region" description="Helical" evidence="15">
    <location>
        <begin position="456"/>
        <end position="476"/>
    </location>
</feature>
<proteinExistence type="inferred from homology"/>
<protein>
    <recommendedName>
        <fullName evidence="13 14">Ferrous iron transport protein B</fullName>
    </recommendedName>
</protein>
<evidence type="ECO:0000256" key="7">
    <source>
        <dbReference type="ARBA" id="ARBA00022741"/>
    </source>
</evidence>
<evidence type="ECO:0000256" key="5">
    <source>
        <dbReference type="ARBA" id="ARBA00022496"/>
    </source>
</evidence>
<keyword evidence="4" id="KW-1003">Cell membrane</keyword>
<keyword evidence="3 15" id="KW-0813">Transport</keyword>
<keyword evidence="9 15" id="KW-0408">Iron</keyword>
<dbReference type="InterPro" id="IPR041069">
    <property type="entry name" value="FeoB_Cyto"/>
</dbReference>
<dbReference type="PANTHER" id="PTHR43185:SF1">
    <property type="entry name" value="FE(2+) TRANSPORTER FEOB"/>
    <property type="match status" value="1"/>
</dbReference>
<dbReference type="InterPro" id="IPR011640">
    <property type="entry name" value="Fe2_transport_prot_B_C"/>
</dbReference>
<evidence type="ECO:0000256" key="8">
    <source>
        <dbReference type="ARBA" id="ARBA00022989"/>
    </source>
</evidence>
<dbReference type="Pfam" id="PF07664">
    <property type="entry name" value="FeoB_C"/>
    <property type="match status" value="1"/>
</dbReference>
<dbReference type="InterPro" id="IPR030389">
    <property type="entry name" value="G_FEOB_dom"/>
</dbReference>
<comment type="subcellular location">
    <subcellularLocation>
        <location evidence="2 15">Cell membrane</location>
        <topology evidence="2 15">Multi-pass membrane protein</topology>
    </subcellularLocation>
</comment>
<feature type="transmembrane region" description="Helical" evidence="15">
    <location>
        <begin position="391"/>
        <end position="414"/>
    </location>
</feature>
<comment type="function">
    <text evidence="1 15">Probable transporter of a GTP-driven Fe(2+) uptake system.</text>
</comment>
<feature type="transmembrane region" description="Helical" evidence="15">
    <location>
        <begin position="515"/>
        <end position="536"/>
    </location>
</feature>
<feature type="transmembrane region" description="Helical" evidence="15">
    <location>
        <begin position="676"/>
        <end position="698"/>
    </location>
</feature>
<comment type="similarity">
    <text evidence="15">Belongs to the TRAFAC class TrmE-Era-EngA-EngB-Septin-like GTPase superfamily. FeoB GTPase (TC 9.A.8) family.</text>
</comment>
<feature type="transmembrane region" description="Helical" evidence="15">
    <location>
        <begin position="651"/>
        <end position="670"/>
    </location>
</feature>
<evidence type="ECO:0000256" key="1">
    <source>
        <dbReference type="ARBA" id="ARBA00003926"/>
    </source>
</evidence>
<dbReference type="Pfam" id="PF17910">
    <property type="entry name" value="FeoB_Cyto"/>
    <property type="match status" value="1"/>
</dbReference>
<feature type="transmembrane region" description="Helical" evidence="15">
    <location>
        <begin position="284"/>
        <end position="302"/>
    </location>
</feature>
<dbReference type="Pfam" id="PF07670">
    <property type="entry name" value="Gate"/>
    <property type="match status" value="2"/>
</dbReference>
<evidence type="ECO:0000313" key="18">
    <source>
        <dbReference type="Proteomes" id="UP000664495"/>
    </source>
</evidence>
<evidence type="ECO:0000256" key="6">
    <source>
        <dbReference type="ARBA" id="ARBA00022692"/>
    </source>
</evidence>
<dbReference type="InterPro" id="IPR003373">
    <property type="entry name" value="Fe2_transport_prot-B"/>
</dbReference>
<dbReference type="Gene3D" id="3.40.50.300">
    <property type="entry name" value="P-loop containing nucleotide triphosphate hydrolases"/>
    <property type="match status" value="1"/>
</dbReference>
<dbReference type="RefSeq" id="WP_207108912.1">
    <property type="nucleotide sequence ID" value="NZ_JAFLVR010000028.1"/>
</dbReference>
<feature type="transmembrane region" description="Helical" evidence="15">
    <location>
        <begin position="347"/>
        <end position="371"/>
    </location>
</feature>
<sequence length="721" mass="79812">MAKTHIALAGNPNSGKTSTFNVLTGTNQFVGNWPGVTVERKEGIYKKDSEVIIDDLPGIYSLSPYSPEEVVARDYLLSGTPDAIVNIIDGTNLERNLYLTTQLIETGIPVVVAVNMMDIIKKSGKQINLEKLSYALGVPVVGISALKNWGLDKTISEALHLIKKGAEEEVSFPHYDNRLEAALSEIEEVLGSTAQARYSRWYSLKLFERDERAQKDLDLSSIQQKEIGEIIKITEKIFGEDAESLVINERYNFITHLKTLCVVDEDQFKLSISDKIDRVVTNRFLALPIFALIMWLIYYIAIQTIGTMGTDWMNDNLFGDIVPNFVSSTLQSWNVAEWMQSLILDGIIAGVGAVLGFLPQLMVLFLCLALLEDCGYMSRIAFVMDRIFRKFGLSGKSFIPMLIATGCGVPGVMASRTIENEKDRRMTAMLTTFMPCSAKLPIIALIAGAFFPNSSWVAPSAYFVGMGAIVLSGIALKKTRLFAGDPSPFIMELPLYHMPRIGNTLRYTYDHSKAFVKRAGTIIFVSSIVIWFISSYNFSFQSVDENDSILAALGGLIAPLFAPLGWGDWRGAVAAITGLVAKENVIGTFGILYRHTEVAENGVEIWKSLQAAYTPVAGYSFLVFNLLCAPCFAAIGAIHREMADVIWTWRAIIYQCGLAYAVSFIVYQFGHVLFENGAIGIGLILAAIILAAMIYFIVRKPVKKAPTITIEEIKEVKEWQL</sequence>
<keyword evidence="18" id="KW-1185">Reference proteome</keyword>
<evidence type="ECO:0000256" key="9">
    <source>
        <dbReference type="ARBA" id="ARBA00023004"/>
    </source>
</evidence>
<feature type="transmembrane region" description="Helical" evidence="15">
    <location>
        <begin position="426"/>
        <end position="450"/>
    </location>
</feature>
<evidence type="ECO:0000256" key="4">
    <source>
        <dbReference type="ARBA" id="ARBA00022475"/>
    </source>
</evidence>
<dbReference type="Gene3D" id="1.10.287.1770">
    <property type="match status" value="1"/>
</dbReference>
<feature type="domain" description="FeoB-type G" evidence="16">
    <location>
        <begin position="3"/>
        <end position="164"/>
    </location>
</feature>
<accession>A0ABS3HI50</accession>
<dbReference type="InterPro" id="IPR050860">
    <property type="entry name" value="FeoB_GTPase"/>
</dbReference>
<dbReference type="InterPro" id="IPR027417">
    <property type="entry name" value="P-loop_NTPase"/>
</dbReference>
<name>A0ABS3HI50_9ENTE</name>
<evidence type="ECO:0000256" key="2">
    <source>
        <dbReference type="ARBA" id="ARBA00004651"/>
    </source>
</evidence>
<dbReference type="Proteomes" id="UP000664495">
    <property type="component" value="Unassembled WGS sequence"/>
</dbReference>